<dbReference type="InterPro" id="IPR003340">
    <property type="entry name" value="B3_DNA-bd"/>
</dbReference>
<evidence type="ECO:0000256" key="4">
    <source>
        <dbReference type="ARBA" id="ARBA00023015"/>
    </source>
</evidence>
<dbReference type="SMART" id="SM00380">
    <property type="entry name" value="AP2"/>
    <property type="match status" value="1"/>
</dbReference>
<dbReference type="PROSITE" id="PS51032">
    <property type="entry name" value="AP2_ERF"/>
    <property type="match status" value="1"/>
</dbReference>
<dbReference type="GO" id="GO:0003677">
    <property type="term" value="F:DNA binding"/>
    <property type="evidence" value="ECO:0007669"/>
    <property type="project" value="UniProtKB-KW"/>
</dbReference>
<evidence type="ECO:0000259" key="9">
    <source>
        <dbReference type="PROSITE" id="PS51032"/>
    </source>
</evidence>
<dbReference type="Proteomes" id="UP000030689">
    <property type="component" value="Unassembled WGS sequence"/>
</dbReference>
<dbReference type="GO" id="GO:0009873">
    <property type="term" value="P:ethylene-activated signaling pathway"/>
    <property type="evidence" value="ECO:0007669"/>
    <property type="project" value="UniProtKB-KW"/>
</dbReference>
<gene>
    <name evidence="10" type="ORF">EUTSA_v10012152mg</name>
</gene>
<dbReference type="PANTHER" id="PTHR31140">
    <property type="entry name" value="B3 DOMAIN-CONTAINING TRANSCRIPTION FACTOR ABI3"/>
    <property type="match status" value="1"/>
</dbReference>
<dbReference type="PROSITE" id="PS50863">
    <property type="entry name" value="B3"/>
    <property type="match status" value="1"/>
</dbReference>
<dbReference type="SMART" id="SM01019">
    <property type="entry name" value="B3"/>
    <property type="match status" value="1"/>
</dbReference>
<evidence type="ECO:0000256" key="7">
    <source>
        <dbReference type="ARBA" id="ARBA00023242"/>
    </source>
</evidence>
<evidence type="ECO:0000256" key="6">
    <source>
        <dbReference type="ARBA" id="ARBA00023163"/>
    </source>
</evidence>
<evidence type="ECO:0000256" key="1">
    <source>
        <dbReference type="ARBA" id="ARBA00004123"/>
    </source>
</evidence>
<dbReference type="eggNOG" id="ENOG502QQEC">
    <property type="taxonomic scope" value="Eukaryota"/>
</dbReference>
<dbReference type="InterPro" id="IPR016177">
    <property type="entry name" value="DNA-bd_dom_sf"/>
</dbReference>
<dbReference type="SUPFAM" id="SSF54171">
    <property type="entry name" value="DNA-binding domain"/>
    <property type="match status" value="1"/>
</dbReference>
<dbReference type="Pfam" id="PF02362">
    <property type="entry name" value="B3"/>
    <property type="match status" value="1"/>
</dbReference>
<name>V4KSQ3_EUTSA</name>
<dbReference type="Gene3D" id="3.30.730.10">
    <property type="entry name" value="AP2/ERF domain"/>
    <property type="match status" value="1"/>
</dbReference>
<feature type="domain" description="AP2/ERF" evidence="9">
    <location>
        <begin position="55"/>
        <end position="112"/>
    </location>
</feature>
<feature type="domain" description="TF-B3" evidence="8">
    <location>
        <begin position="184"/>
        <end position="292"/>
    </location>
</feature>
<evidence type="ECO:0000313" key="11">
    <source>
        <dbReference type="Proteomes" id="UP000030689"/>
    </source>
</evidence>
<evidence type="ECO:0000256" key="5">
    <source>
        <dbReference type="ARBA" id="ARBA00023125"/>
    </source>
</evidence>
<dbReference type="InterPro" id="IPR015300">
    <property type="entry name" value="DNA-bd_pseudobarrel_sf"/>
</dbReference>
<dbReference type="SUPFAM" id="SSF101936">
    <property type="entry name" value="DNA-binding pseudobarrel domain"/>
    <property type="match status" value="1"/>
</dbReference>
<reference evidence="10 11" key="1">
    <citation type="journal article" date="2013" name="Front. Plant Sci.">
        <title>The Reference Genome of the Halophytic Plant Eutrema salsugineum.</title>
        <authorList>
            <person name="Yang R."/>
            <person name="Jarvis D.E."/>
            <person name="Chen H."/>
            <person name="Beilstein M.A."/>
            <person name="Grimwood J."/>
            <person name="Jenkins J."/>
            <person name="Shu S."/>
            <person name="Prochnik S."/>
            <person name="Xin M."/>
            <person name="Ma C."/>
            <person name="Schmutz J."/>
            <person name="Wing R.A."/>
            <person name="Mitchell-Olds T."/>
            <person name="Schumaker K.S."/>
            <person name="Wang X."/>
        </authorList>
    </citation>
    <scope>NUCLEOTIDE SEQUENCE [LARGE SCALE GENOMIC DNA]</scope>
</reference>
<protein>
    <submittedName>
        <fullName evidence="10">Uncharacterized protein</fullName>
    </submittedName>
</protein>
<dbReference type="FunFam" id="3.30.730.10:FF:000008">
    <property type="entry name" value="AP2 domain-containing protein RAP2.8"/>
    <property type="match status" value="1"/>
</dbReference>
<comment type="similarity">
    <text evidence="2">Belongs to the AP2/ERF transcription factor family. RAV subfamily.</text>
</comment>
<evidence type="ECO:0000256" key="2">
    <source>
        <dbReference type="ARBA" id="ARBA00009089"/>
    </source>
</evidence>
<dbReference type="EMBL" id="KI517809">
    <property type="protein sequence ID" value="ESQ30408.1"/>
    <property type="molecule type" value="Genomic_DNA"/>
</dbReference>
<keyword evidence="11" id="KW-1185">Reference proteome</keyword>
<accession>V4KSQ3</accession>
<dbReference type="CDD" id="cd00018">
    <property type="entry name" value="AP2"/>
    <property type="match status" value="1"/>
</dbReference>
<dbReference type="InterPro" id="IPR044800">
    <property type="entry name" value="LEC2-like"/>
</dbReference>
<keyword evidence="3" id="KW-0936">Ethylene signaling pathway</keyword>
<dbReference type="AlphaFoldDB" id="V4KSQ3"/>
<dbReference type="GO" id="GO:0003700">
    <property type="term" value="F:DNA-binding transcription factor activity"/>
    <property type="evidence" value="ECO:0007669"/>
    <property type="project" value="InterPro"/>
</dbReference>
<dbReference type="GO" id="GO:0005634">
    <property type="term" value="C:nucleus"/>
    <property type="evidence" value="ECO:0007669"/>
    <property type="project" value="UniProtKB-SubCell"/>
</dbReference>
<keyword evidence="6" id="KW-0804">Transcription</keyword>
<evidence type="ECO:0000259" key="8">
    <source>
        <dbReference type="PROSITE" id="PS50863"/>
    </source>
</evidence>
<dbReference type="KEGG" id="eus:EUTSA_v10012152mg"/>
<dbReference type="Gramene" id="ESQ30408">
    <property type="protein sequence ID" value="ESQ30408"/>
    <property type="gene ID" value="EUTSA_v10012152mg"/>
</dbReference>
<evidence type="ECO:0000313" key="10">
    <source>
        <dbReference type="EMBL" id="ESQ30408.1"/>
    </source>
</evidence>
<dbReference type="InterPro" id="IPR001471">
    <property type="entry name" value="AP2/ERF_dom"/>
</dbReference>
<organism evidence="10 11">
    <name type="scientific">Eutrema salsugineum</name>
    <name type="common">Saltwater cress</name>
    <name type="synonym">Sisymbrium salsugineum</name>
    <dbReference type="NCBI Taxonomy" id="72664"/>
    <lineage>
        <taxon>Eukaryota</taxon>
        <taxon>Viridiplantae</taxon>
        <taxon>Streptophyta</taxon>
        <taxon>Embryophyta</taxon>
        <taxon>Tracheophyta</taxon>
        <taxon>Spermatophyta</taxon>
        <taxon>Magnoliopsida</taxon>
        <taxon>eudicotyledons</taxon>
        <taxon>Gunneridae</taxon>
        <taxon>Pentapetalae</taxon>
        <taxon>rosids</taxon>
        <taxon>malvids</taxon>
        <taxon>Brassicales</taxon>
        <taxon>Brassicaceae</taxon>
        <taxon>Eutremeae</taxon>
        <taxon>Eutrema</taxon>
    </lineage>
</organism>
<dbReference type="InterPro" id="IPR036955">
    <property type="entry name" value="AP2/ERF_dom_sf"/>
</dbReference>
<proteinExistence type="inferred from homology"/>
<sequence length="354" mass="40758">MFLKSSVISMDNAKSESSSDSFLPLKKRMRPFEEEPDNALIATATKKVAYSGNARYKGVVQQQNGHWGAQIYADHKRIWLGTFKSAAEAATAYDSASIKLRGLDANAHRNFPWSDLTVHEPEFQEEHTTEAVLNMIRDGSYQQKFRESLSKRSQMVAMINTVGSEQSRRDQESDNKCFSCKQLFQKKLTPSDVGKLNRLVIPKKCAVKYLPFLSVVQNEREEGEIAEDVEVVFYDRGMRPWKFRYCYWRSSQSFVFTRGWNGFVKEKNLKENDVIVFYEYDVSSNVKTLDGQSKKFWMIDIHIFSGDEEVNETVHNSSVKELKTENFFSSKLEGEETKAEEKKGGFKLFGVMIH</sequence>
<dbReference type="PANTHER" id="PTHR31140:SF80">
    <property type="entry name" value="AP2_ERF AND B3 DOMAIN TRANSCRIPTION FACTOR"/>
    <property type="match status" value="1"/>
</dbReference>
<keyword evidence="5" id="KW-0238">DNA-binding</keyword>
<evidence type="ECO:0000256" key="3">
    <source>
        <dbReference type="ARBA" id="ARBA00022745"/>
    </source>
</evidence>
<dbReference type="CDD" id="cd10017">
    <property type="entry name" value="B3_DNA"/>
    <property type="match status" value="1"/>
</dbReference>
<dbReference type="Gene3D" id="2.40.330.10">
    <property type="entry name" value="DNA-binding pseudobarrel domain"/>
    <property type="match status" value="1"/>
</dbReference>
<comment type="subcellular location">
    <subcellularLocation>
        <location evidence="1">Nucleus</location>
    </subcellularLocation>
</comment>
<keyword evidence="4" id="KW-0805">Transcription regulation</keyword>
<dbReference type="OMA" id="YQPKFAD"/>
<dbReference type="OrthoDB" id="2020802at2759"/>
<keyword evidence="7" id="KW-0539">Nucleus</keyword>